<keyword evidence="3" id="KW-1185">Reference proteome</keyword>
<dbReference type="PANTHER" id="PTHR24148:SF73">
    <property type="entry name" value="HET DOMAIN PROTEIN (AFU_ORTHOLOGUE AFUA_8G01020)"/>
    <property type="match status" value="1"/>
</dbReference>
<sequence length="564" mass="65586">MSEFRVWADALCINQEELLERTHQVGLMADIYSSASIVFAWLSSNDRDVEKGFQVLNYIPCGNPCKRKRNSAEHGVLDLANSFEVISHWLLEYYRKPLTRLDDLPRIDNLSRLWKVSFWSRVWTQQEVILAKRLYCISPKCRMDSYDLYESNAEIERFLEAFIHQRRIGTLGRGDQYSNANSAYWIYIPTEQIAEILQRQRGVMGLLSAKFRAQRVDSRVAFIDLYLSGHLQATDNLDYVYGLLAVTKAPIIPDYTKSLCEVYMEFVHWVIDGSRRISERISPTLRIDHRLLGFLDEHAVGIRQTHGLPTWGPVFSPNEKRKLLNFASDHFSSPWNHPYIQSHYPLLICISGASLWTGAAEIQTIKAVYDEPISEYLRRDLPSFVQGFLDLYGRETYINDKPIFEILCCTILLRSQGNYNAMRCSLVLAMDSPDFRAEELQFEYGDELNGIHEIIIEWRHACRNQSGTRIFITEDYYVGLVREEVQAGDIVFLVAGCRYLTILRPVDDHYLFVDSCFILGLMDGQVNGLIERKELKIRTIERRRVPFCSWQQIHYSRIYNIGMT</sequence>
<dbReference type="OrthoDB" id="5386682at2759"/>
<gene>
    <name evidence="2" type="ORF">FLONG3_5322</name>
</gene>
<organism evidence="2 3">
    <name type="scientific">Fusarium longipes</name>
    <dbReference type="NCBI Taxonomy" id="694270"/>
    <lineage>
        <taxon>Eukaryota</taxon>
        <taxon>Fungi</taxon>
        <taxon>Dikarya</taxon>
        <taxon>Ascomycota</taxon>
        <taxon>Pezizomycotina</taxon>
        <taxon>Sordariomycetes</taxon>
        <taxon>Hypocreomycetidae</taxon>
        <taxon>Hypocreales</taxon>
        <taxon>Nectriaceae</taxon>
        <taxon>Fusarium</taxon>
    </lineage>
</organism>
<dbReference type="EMBL" id="PXOG01000114">
    <property type="protein sequence ID" value="RGP76437.1"/>
    <property type="molecule type" value="Genomic_DNA"/>
</dbReference>
<evidence type="ECO:0000313" key="2">
    <source>
        <dbReference type="EMBL" id="RGP76437.1"/>
    </source>
</evidence>
<evidence type="ECO:0000259" key="1">
    <source>
        <dbReference type="Pfam" id="PF06985"/>
    </source>
</evidence>
<accession>A0A395SW76</accession>
<proteinExistence type="predicted"/>
<name>A0A395SW76_9HYPO</name>
<reference evidence="2 3" key="1">
    <citation type="journal article" date="2018" name="PLoS Pathog.">
        <title>Evolution of structural diversity of trichothecenes, a family of toxins produced by plant pathogenic and entomopathogenic fungi.</title>
        <authorList>
            <person name="Proctor R.H."/>
            <person name="McCormick S.P."/>
            <person name="Kim H.S."/>
            <person name="Cardoza R.E."/>
            <person name="Stanley A.M."/>
            <person name="Lindo L."/>
            <person name="Kelly A."/>
            <person name="Brown D.W."/>
            <person name="Lee T."/>
            <person name="Vaughan M.M."/>
            <person name="Alexander N.J."/>
            <person name="Busman M."/>
            <person name="Gutierrez S."/>
        </authorList>
    </citation>
    <scope>NUCLEOTIDE SEQUENCE [LARGE SCALE GENOMIC DNA]</scope>
    <source>
        <strain evidence="2 3">NRRL 20695</strain>
    </source>
</reference>
<dbReference type="PANTHER" id="PTHR24148">
    <property type="entry name" value="ANKYRIN REPEAT DOMAIN-CONTAINING PROTEIN 39 HOMOLOG-RELATED"/>
    <property type="match status" value="1"/>
</dbReference>
<dbReference type="InterPro" id="IPR052895">
    <property type="entry name" value="HetReg/Transcr_Mod"/>
</dbReference>
<dbReference type="Proteomes" id="UP000266234">
    <property type="component" value="Unassembled WGS sequence"/>
</dbReference>
<comment type="caution">
    <text evidence="2">The sequence shown here is derived from an EMBL/GenBank/DDBJ whole genome shotgun (WGS) entry which is preliminary data.</text>
</comment>
<evidence type="ECO:0000313" key="3">
    <source>
        <dbReference type="Proteomes" id="UP000266234"/>
    </source>
</evidence>
<feature type="domain" description="Heterokaryon incompatibility" evidence="1">
    <location>
        <begin position="5"/>
        <end position="127"/>
    </location>
</feature>
<dbReference type="AlphaFoldDB" id="A0A395SW76"/>
<dbReference type="STRING" id="694270.A0A395SW76"/>
<dbReference type="Pfam" id="PF06985">
    <property type="entry name" value="HET"/>
    <property type="match status" value="1"/>
</dbReference>
<dbReference type="InterPro" id="IPR010730">
    <property type="entry name" value="HET"/>
</dbReference>
<protein>
    <recommendedName>
        <fullName evidence="1">Heterokaryon incompatibility domain-containing protein</fullName>
    </recommendedName>
</protein>
<dbReference type="Pfam" id="PF26639">
    <property type="entry name" value="Het-6_barrel"/>
    <property type="match status" value="1"/>
</dbReference>